<gene>
    <name evidence="2" type="ORF">N0B31_14115</name>
</gene>
<dbReference type="InterPro" id="IPR029058">
    <property type="entry name" value="AB_hydrolase_fold"/>
</dbReference>
<dbReference type="EMBL" id="CP104003">
    <property type="protein sequence ID" value="UWM53273.1"/>
    <property type="molecule type" value="Genomic_DNA"/>
</dbReference>
<dbReference type="PANTHER" id="PTHR43433">
    <property type="entry name" value="HYDROLASE, ALPHA/BETA FOLD FAMILY PROTEIN"/>
    <property type="match status" value="1"/>
</dbReference>
<dbReference type="InterPro" id="IPR050471">
    <property type="entry name" value="AB_hydrolase"/>
</dbReference>
<sequence>MGLTQFVAERLVGGDDEPTDEGERSETLALAEEMARNPRTVTLRDGRTLAYSECGDPDGTPLVVYHGFPNSRVFGALFDEAGREWGFRVLCPDRPGVGVSDPLPDRELTDWPDDVRDLFDALGVDRAVAMGISGGGPYAGVTAARLDDRVDRTAIVCGLAPMASVPVRERLWYYTARFAPPLSKLALWGLVRRARGNREAFLADTAEDAPPRDGDLWTGETGQVIHRSAVEAARQGLDHLVQDTAIYGSPWGVDLSAVEMPVGLWYGRADSIVPEAMGHYLAREIPTAEAHFYPGQGHLAIYEENERAILGFLSDSPR</sequence>
<dbReference type="RefSeq" id="WP_260592267.1">
    <property type="nucleotide sequence ID" value="NZ_CP104003.1"/>
</dbReference>
<evidence type="ECO:0000259" key="1">
    <source>
        <dbReference type="Pfam" id="PF00561"/>
    </source>
</evidence>
<dbReference type="SUPFAM" id="SSF53474">
    <property type="entry name" value="alpha/beta-Hydrolases"/>
    <property type="match status" value="1"/>
</dbReference>
<evidence type="ECO:0000313" key="3">
    <source>
        <dbReference type="Proteomes" id="UP001057580"/>
    </source>
</evidence>
<dbReference type="KEGG" id="ssai:N0B31_14115"/>
<keyword evidence="3" id="KW-1185">Reference proteome</keyword>
<dbReference type="Pfam" id="PF00561">
    <property type="entry name" value="Abhydrolase_1"/>
    <property type="match status" value="1"/>
</dbReference>
<dbReference type="InterPro" id="IPR000073">
    <property type="entry name" value="AB_hydrolase_1"/>
</dbReference>
<dbReference type="GeneID" id="74943579"/>
<feature type="domain" description="AB hydrolase-1" evidence="1">
    <location>
        <begin position="61"/>
        <end position="304"/>
    </location>
</feature>
<dbReference type="AlphaFoldDB" id="A0A9E7R1R3"/>
<reference evidence="2" key="1">
    <citation type="submission" date="2022-09" db="EMBL/GenBank/DDBJ databases">
        <title>Diverse halophilic archaea isolated from saline environments.</title>
        <authorList>
            <person name="Cui H.-L."/>
        </authorList>
    </citation>
    <scope>NUCLEOTIDE SEQUENCE</scope>
    <source>
        <strain evidence="2">ZS-35-S2</strain>
    </source>
</reference>
<name>A0A9E7R1R3_9EURY</name>
<protein>
    <submittedName>
        <fullName evidence="2">Alpha/beta hydrolase</fullName>
    </submittedName>
</protein>
<dbReference type="Proteomes" id="UP001057580">
    <property type="component" value="Chromosome"/>
</dbReference>
<dbReference type="GO" id="GO:0016787">
    <property type="term" value="F:hydrolase activity"/>
    <property type="evidence" value="ECO:0007669"/>
    <property type="project" value="UniProtKB-KW"/>
</dbReference>
<accession>A0A9E7R1R3</accession>
<proteinExistence type="predicted"/>
<dbReference type="PANTHER" id="PTHR43433:SF5">
    <property type="entry name" value="AB HYDROLASE-1 DOMAIN-CONTAINING PROTEIN"/>
    <property type="match status" value="1"/>
</dbReference>
<organism evidence="2 3">
    <name type="scientific">Salinirubellus salinus</name>
    <dbReference type="NCBI Taxonomy" id="1364945"/>
    <lineage>
        <taxon>Archaea</taxon>
        <taxon>Methanobacteriati</taxon>
        <taxon>Methanobacteriota</taxon>
        <taxon>Stenosarchaea group</taxon>
        <taxon>Halobacteria</taxon>
        <taxon>Halobacteriales</taxon>
        <taxon>Natronomonadaceae</taxon>
        <taxon>Salinirubellus</taxon>
    </lineage>
</organism>
<evidence type="ECO:0000313" key="2">
    <source>
        <dbReference type="EMBL" id="UWM53273.1"/>
    </source>
</evidence>
<dbReference type="Gene3D" id="3.40.50.1820">
    <property type="entry name" value="alpha/beta hydrolase"/>
    <property type="match status" value="1"/>
</dbReference>
<keyword evidence="2" id="KW-0378">Hydrolase</keyword>